<evidence type="ECO:0000259" key="6">
    <source>
        <dbReference type="PROSITE" id="PS51154"/>
    </source>
</evidence>
<keyword evidence="5" id="KW-0539">Nucleus</keyword>
<keyword evidence="4" id="KW-0520">NAD</keyword>
<dbReference type="GO" id="GO:0005634">
    <property type="term" value="C:nucleus"/>
    <property type="evidence" value="ECO:0007669"/>
    <property type="project" value="UniProtKB-SubCell"/>
</dbReference>
<dbReference type="PROSITE" id="PS51154">
    <property type="entry name" value="MACRO"/>
    <property type="match status" value="3"/>
</dbReference>
<feature type="domain" description="Macro" evidence="6">
    <location>
        <begin position="1"/>
        <end position="116"/>
    </location>
</feature>
<proteinExistence type="predicted"/>
<dbReference type="AlphaFoldDB" id="A0A7J7K8L5"/>
<dbReference type="PANTHER" id="PTHR14453">
    <property type="entry name" value="PARP/ZINC FINGER CCCH TYPE DOMAIN CONTAINING PROTEIN"/>
    <property type="match status" value="1"/>
</dbReference>
<keyword evidence="3" id="KW-0808">Transferase</keyword>
<sequence length="481" mass="52519">MEGEVMTSSPGNLSCKKIIHAVGPKWVNGERHEEITLLNCVDNCFLETEKEKMQSIAIPPISTGIFEFPMGKAVKAIVGAIKQREKNNEYLPQLISLVDNKSDSLQLFETELRQSKARPSNSSSSSATGKYTITDKMIKLASGISIELVYDDLMTSQEDTLVNSVGKDMNLSSGKVAAALSKKAGPQLQAACTALAPIASGEVKETDGFNLACKKVLHCNCPRWQGPQTIPLLKQIMMNCLNKAASNGYVSIAFPALGTGNLNYPPAMSAQYMIEAIMEFSQENPESSITQVKVIVYHLDIKTKKGFENEMTRLKTGNLVKMRPQPKVEDEMTRLKTGHSPKINLQPKVMGFDSADHEETSLEGMSSGLRKGALKGCVAVHNTKVRIVRGDITDHKAEALVLNSTDGGLSIREAPKGLWVSGAGHLTAKFIFHIKTNNSSDSWSKIICTCLEECDKRELQSIAFPALGTGELLEFRRGIIL</sequence>
<dbReference type="GO" id="GO:0016757">
    <property type="term" value="F:glycosyltransferase activity"/>
    <property type="evidence" value="ECO:0007669"/>
    <property type="project" value="UniProtKB-KW"/>
</dbReference>
<dbReference type="OrthoDB" id="10052316at2759"/>
<dbReference type="GO" id="GO:0010629">
    <property type="term" value="P:negative regulation of gene expression"/>
    <property type="evidence" value="ECO:0007669"/>
    <property type="project" value="TreeGrafter"/>
</dbReference>
<reference evidence="7" key="1">
    <citation type="submission" date="2020-06" db="EMBL/GenBank/DDBJ databases">
        <title>Draft genome of Bugula neritina, a colonial animal packing powerful symbionts and potential medicines.</title>
        <authorList>
            <person name="Rayko M."/>
        </authorList>
    </citation>
    <scope>NUCLEOTIDE SEQUENCE [LARGE SCALE GENOMIC DNA]</scope>
    <source>
        <strain evidence="7">Kwan_BN1</strain>
    </source>
</reference>
<comment type="caution">
    <text evidence="7">The sequence shown here is derived from an EMBL/GenBank/DDBJ whole genome shotgun (WGS) entry which is preliminary data.</text>
</comment>
<dbReference type="EMBL" id="VXIV02001207">
    <property type="protein sequence ID" value="KAF6033906.1"/>
    <property type="molecule type" value="Genomic_DNA"/>
</dbReference>
<dbReference type="InterPro" id="IPR002589">
    <property type="entry name" value="Macro_dom"/>
</dbReference>
<feature type="domain" description="Macro" evidence="6">
    <location>
        <begin position="133"/>
        <end position="315"/>
    </location>
</feature>
<keyword evidence="8" id="KW-1185">Reference proteome</keyword>
<dbReference type="GO" id="GO:0005737">
    <property type="term" value="C:cytoplasm"/>
    <property type="evidence" value="ECO:0007669"/>
    <property type="project" value="TreeGrafter"/>
</dbReference>
<evidence type="ECO:0000313" key="8">
    <source>
        <dbReference type="Proteomes" id="UP000593567"/>
    </source>
</evidence>
<evidence type="ECO:0000256" key="2">
    <source>
        <dbReference type="ARBA" id="ARBA00022676"/>
    </source>
</evidence>
<dbReference type="Pfam" id="PF01661">
    <property type="entry name" value="Macro"/>
    <property type="match status" value="3"/>
</dbReference>
<dbReference type="GO" id="GO:0003714">
    <property type="term" value="F:transcription corepressor activity"/>
    <property type="evidence" value="ECO:0007669"/>
    <property type="project" value="TreeGrafter"/>
</dbReference>
<name>A0A7J7K8L5_BUGNE</name>
<protein>
    <submittedName>
        <fullName evidence="7">PARP14</fullName>
    </submittedName>
</protein>
<organism evidence="7 8">
    <name type="scientific">Bugula neritina</name>
    <name type="common">Brown bryozoan</name>
    <name type="synonym">Sertularia neritina</name>
    <dbReference type="NCBI Taxonomy" id="10212"/>
    <lineage>
        <taxon>Eukaryota</taxon>
        <taxon>Metazoa</taxon>
        <taxon>Spiralia</taxon>
        <taxon>Lophotrochozoa</taxon>
        <taxon>Bryozoa</taxon>
        <taxon>Gymnolaemata</taxon>
        <taxon>Cheilostomatida</taxon>
        <taxon>Flustrina</taxon>
        <taxon>Buguloidea</taxon>
        <taxon>Bugulidae</taxon>
        <taxon>Bugula</taxon>
    </lineage>
</organism>
<dbReference type="PANTHER" id="PTHR14453:SF102">
    <property type="entry name" value="PROTEIN MONO-ADP-RIBOSYLTRANSFERASE PARP14-LIKE"/>
    <property type="match status" value="1"/>
</dbReference>
<dbReference type="InterPro" id="IPR043472">
    <property type="entry name" value="Macro_dom-like"/>
</dbReference>
<evidence type="ECO:0000256" key="1">
    <source>
        <dbReference type="ARBA" id="ARBA00004123"/>
    </source>
</evidence>
<evidence type="ECO:0000256" key="3">
    <source>
        <dbReference type="ARBA" id="ARBA00022679"/>
    </source>
</evidence>
<gene>
    <name evidence="7" type="ORF">EB796_007786</name>
</gene>
<keyword evidence="2" id="KW-0328">Glycosyltransferase</keyword>
<evidence type="ECO:0000256" key="5">
    <source>
        <dbReference type="ARBA" id="ARBA00023242"/>
    </source>
</evidence>
<dbReference type="InterPro" id="IPR052056">
    <property type="entry name" value="Mono-ARTD/PARP"/>
</dbReference>
<feature type="domain" description="Macro" evidence="6">
    <location>
        <begin position="372"/>
        <end position="481"/>
    </location>
</feature>
<accession>A0A7J7K8L5</accession>
<dbReference type="SUPFAM" id="SSF52949">
    <property type="entry name" value="Macro domain-like"/>
    <property type="match status" value="3"/>
</dbReference>
<evidence type="ECO:0000256" key="4">
    <source>
        <dbReference type="ARBA" id="ARBA00023027"/>
    </source>
</evidence>
<comment type="subcellular location">
    <subcellularLocation>
        <location evidence="1">Nucleus</location>
    </subcellularLocation>
</comment>
<dbReference type="Proteomes" id="UP000593567">
    <property type="component" value="Unassembled WGS sequence"/>
</dbReference>
<evidence type="ECO:0000313" key="7">
    <source>
        <dbReference type="EMBL" id="KAF6033906.1"/>
    </source>
</evidence>
<dbReference type="Gene3D" id="3.40.220.10">
    <property type="entry name" value="Leucine Aminopeptidase, subunit E, domain 1"/>
    <property type="match status" value="3"/>
</dbReference>
<dbReference type="SMART" id="SM00506">
    <property type="entry name" value="A1pp"/>
    <property type="match status" value="1"/>
</dbReference>